<protein>
    <submittedName>
        <fullName evidence="3">MSHA biogenesis protein MshF</fullName>
    </submittedName>
</protein>
<dbReference type="GeneID" id="78076214"/>
<reference evidence="3 4" key="1">
    <citation type="submission" date="2016-03" db="EMBL/GenBank/DDBJ databases">
        <title>Draft genome sequence of the Vibrio tubiashii subs. europaeus.</title>
        <authorList>
            <person name="Spinard E."/>
            <person name="Dubert J."/>
            <person name="Nelson D.R."/>
            <person name="Barja J.L."/>
        </authorList>
    </citation>
    <scope>NUCLEOTIDE SEQUENCE [LARGE SCALE GENOMIC DNA]</scope>
    <source>
        <strain evidence="4">PP-638</strain>
        <strain evidence="3">PP2-638</strain>
    </source>
</reference>
<evidence type="ECO:0000313" key="4">
    <source>
        <dbReference type="Proteomes" id="UP000094761"/>
    </source>
</evidence>
<dbReference type="OrthoDB" id="5918883at2"/>
<keyword evidence="1" id="KW-1133">Transmembrane helix</keyword>
<name>A0A178JC30_9VIBR</name>
<organism evidence="3 4">
    <name type="scientific">Vibrio europaeus</name>
    <dbReference type="NCBI Taxonomy" id="300876"/>
    <lineage>
        <taxon>Bacteria</taxon>
        <taxon>Pseudomonadati</taxon>
        <taxon>Pseudomonadota</taxon>
        <taxon>Gammaproteobacteria</taxon>
        <taxon>Vibrionales</taxon>
        <taxon>Vibrionaceae</taxon>
        <taxon>Vibrio</taxon>
        <taxon>Vibrio oreintalis group</taxon>
    </lineage>
</organism>
<dbReference type="EMBL" id="LUAX01000002">
    <property type="protein sequence ID" value="OAM99460.1"/>
    <property type="molecule type" value="Genomic_DNA"/>
</dbReference>
<sequence length="159" mass="18340">MPLKANLISYIERSRLAIWLLVIVCLIMSFMLVWQSVVKEANQSAFLLASQRIVERASYYKQQWLLSGQQNEITIEGRTLNYTSMGWIKPLGEAPHVDCVLWLDTLYPQHEVLGNQPVAIENKTIANNYHCDYLYSNDRLISITLMDNRFIAKTGFLAQ</sequence>
<feature type="transmembrane region" description="Helical" evidence="1">
    <location>
        <begin position="16"/>
        <end position="34"/>
    </location>
</feature>
<keyword evidence="5" id="KW-1185">Reference proteome</keyword>
<gene>
    <name evidence="3" type="ORF">AZ468_10940</name>
    <name evidence="2" type="ORF">OPW20_19515</name>
</gene>
<dbReference type="RefSeq" id="WP_069667434.1">
    <property type="nucleotide sequence ID" value="NZ_CP180205.1"/>
</dbReference>
<evidence type="ECO:0000313" key="3">
    <source>
        <dbReference type="EMBL" id="OAM99460.1"/>
    </source>
</evidence>
<dbReference type="AlphaFoldDB" id="A0A178JC30"/>
<reference evidence="2" key="2">
    <citation type="submission" date="2022-11" db="EMBL/GenBank/DDBJ databases">
        <title>Role of the vibriolysin VemA secreted by the emergent pathogen Vibrio europaeus in the colonization of Manila clam mucus.</title>
        <authorList>
            <person name="Martinez C."/>
            <person name="Rodriguez S."/>
            <person name="Vences A."/>
            <person name="Barja J.L."/>
            <person name="Toranzo A.E."/>
            <person name="Dubert J."/>
        </authorList>
    </citation>
    <scope>NUCLEOTIDE SEQUENCE</scope>
    <source>
        <strain evidence="2">3454</strain>
    </source>
</reference>
<evidence type="ECO:0000256" key="1">
    <source>
        <dbReference type="SAM" id="Phobius"/>
    </source>
</evidence>
<dbReference type="Proteomes" id="UP001150001">
    <property type="component" value="Unassembled WGS sequence"/>
</dbReference>
<comment type="caution">
    <text evidence="3">The sequence shown here is derived from an EMBL/GenBank/DDBJ whole genome shotgun (WGS) entry which is preliminary data.</text>
</comment>
<keyword evidence="1" id="KW-0472">Membrane</keyword>
<dbReference type="Proteomes" id="UP000094761">
    <property type="component" value="Unassembled WGS sequence"/>
</dbReference>
<dbReference type="EMBL" id="JAPFIT010000021">
    <property type="protein sequence ID" value="MDC5742267.1"/>
    <property type="molecule type" value="Genomic_DNA"/>
</dbReference>
<keyword evidence="1" id="KW-0812">Transmembrane</keyword>
<accession>A0A178JC30</accession>
<proteinExistence type="predicted"/>
<evidence type="ECO:0000313" key="2">
    <source>
        <dbReference type="EMBL" id="MDC5742267.1"/>
    </source>
</evidence>
<evidence type="ECO:0000313" key="5">
    <source>
        <dbReference type="Proteomes" id="UP001150001"/>
    </source>
</evidence>